<accession>A0AA41S5P7</accession>
<dbReference type="GO" id="GO:0005852">
    <property type="term" value="C:eukaryotic translation initiation factor 3 complex"/>
    <property type="evidence" value="ECO:0007669"/>
    <property type="project" value="InterPro"/>
</dbReference>
<comment type="caution">
    <text evidence="5">The sequence shown here is derived from an EMBL/GenBank/DDBJ whole genome shotgun (WGS) entry which is preliminary data.</text>
</comment>
<dbReference type="InterPro" id="IPR019010">
    <property type="entry name" value="eIF3e_N"/>
</dbReference>
<reference evidence="5" key="1">
    <citation type="submission" date="2022-03" db="EMBL/GenBank/DDBJ databases">
        <title>A functionally conserved STORR gene fusion in Papaver species that diverged 16.8 million years ago.</title>
        <authorList>
            <person name="Catania T."/>
        </authorList>
    </citation>
    <scope>NUCLEOTIDE SEQUENCE</scope>
    <source>
        <strain evidence="5">S-191538</strain>
    </source>
</reference>
<evidence type="ECO:0000256" key="2">
    <source>
        <dbReference type="ARBA" id="ARBA00022540"/>
    </source>
</evidence>
<keyword evidence="2" id="KW-0396">Initiation factor</keyword>
<dbReference type="EMBL" id="JAJJMA010085720">
    <property type="protein sequence ID" value="MCL7028995.1"/>
    <property type="molecule type" value="Genomic_DNA"/>
</dbReference>
<protein>
    <recommendedName>
        <fullName evidence="4">Eukaryotic translation initiation factor 3 subunit E N-terminal domain-containing protein</fullName>
    </recommendedName>
</protein>
<name>A0AA41S5P7_PAPNU</name>
<evidence type="ECO:0000313" key="5">
    <source>
        <dbReference type="EMBL" id="MCL7028995.1"/>
    </source>
</evidence>
<dbReference type="SMART" id="SM01186">
    <property type="entry name" value="eIF3_N"/>
    <property type="match status" value="1"/>
</dbReference>
<evidence type="ECO:0000256" key="3">
    <source>
        <dbReference type="ARBA" id="ARBA00022917"/>
    </source>
</evidence>
<evidence type="ECO:0000256" key="1">
    <source>
        <dbReference type="ARBA" id="ARBA00022490"/>
    </source>
</evidence>
<gene>
    <name evidence="5" type="ORF">MKW94_010851</name>
</gene>
<evidence type="ECO:0000259" key="4">
    <source>
        <dbReference type="SMART" id="SM01186"/>
    </source>
</evidence>
<evidence type="ECO:0000313" key="6">
    <source>
        <dbReference type="Proteomes" id="UP001177140"/>
    </source>
</evidence>
<dbReference type="PANTHER" id="PTHR10317">
    <property type="entry name" value="EUKARYOTIC TRANSLATION INITIATION FACTOR 3 SUBUNIT E"/>
    <property type="match status" value="1"/>
</dbReference>
<keyword evidence="3" id="KW-0648">Protein biosynthesis</keyword>
<dbReference type="Proteomes" id="UP001177140">
    <property type="component" value="Unassembled WGS sequence"/>
</dbReference>
<dbReference type="GO" id="GO:0003743">
    <property type="term" value="F:translation initiation factor activity"/>
    <property type="evidence" value="ECO:0007669"/>
    <property type="project" value="UniProtKB-KW"/>
</dbReference>
<sequence>MANRDLTSRVSLNLDPHLVLPLLNPFKNVKSHSNVQIRKAKDPLLSQIHSNVQILKSLHQTDDVTQVVWRLKSLEDAAVSIITFLQSPNMLNEPGKQYVLQLVRSKLRHYISMRNFNLNVGIISGAADYLHQFRTISNIPDRILNACWGKLASEILMQTWDEALDKLNRVRDVIESKVCADLYLNAIQTNAPHLLRYLATKEKTSTQRIDQSHPIPSITEFLYCLYVNYDFDGAQQKLRECEVATEEGNLSTVPLRDEFFEKARLFIFEAYCRIHQRIDIGCDIHLNINMFNTSHWCQFLPQLISNQVLKLIHILGTCSAKLFLALRSYHAVSCYLGNTVVRKLGDKNSLAV</sequence>
<dbReference type="Pfam" id="PF09440">
    <property type="entry name" value="eIF3_N"/>
    <property type="match status" value="1"/>
</dbReference>
<organism evidence="5 6">
    <name type="scientific">Papaver nudicaule</name>
    <name type="common">Iceland poppy</name>
    <dbReference type="NCBI Taxonomy" id="74823"/>
    <lineage>
        <taxon>Eukaryota</taxon>
        <taxon>Viridiplantae</taxon>
        <taxon>Streptophyta</taxon>
        <taxon>Embryophyta</taxon>
        <taxon>Tracheophyta</taxon>
        <taxon>Spermatophyta</taxon>
        <taxon>Magnoliopsida</taxon>
        <taxon>Ranunculales</taxon>
        <taxon>Papaveraceae</taxon>
        <taxon>Papaveroideae</taxon>
        <taxon>Papaver</taxon>
    </lineage>
</organism>
<feature type="domain" description="Eukaryotic translation initiation factor 3 subunit E N-terminal" evidence="4">
    <location>
        <begin position="5"/>
        <end position="114"/>
    </location>
</feature>
<keyword evidence="6" id="KW-1185">Reference proteome</keyword>
<dbReference type="InterPro" id="IPR016650">
    <property type="entry name" value="eIF3e"/>
</dbReference>
<dbReference type="AlphaFoldDB" id="A0AA41S5P7"/>
<keyword evidence="1" id="KW-0963">Cytoplasm</keyword>
<proteinExistence type="predicted"/>